<dbReference type="InterPro" id="IPR031919">
    <property type="entry name" value="Fucosidase_C"/>
</dbReference>
<dbReference type="SUPFAM" id="SSF51445">
    <property type="entry name" value="(Trans)glycosidases"/>
    <property type="match status" value="1"/>
</dbReference>
<dbReference type="RefSeq" id="WP_244526783.1">
    <property type="nucleotide sequence ID" value="NZ_FQYU01000002.1"/>
</dbReference>
<evidence type="ECO:0000256" key="4">
    <source>
        <dbReference type="ARBA" id="ARBA00022729"/>
    </source>
</evidence>
<dbReference type="GO" id="GO:0016139">
    <property type="term" value="P:glycoside catabolic process"/>
    <property type="evidence" value="ECO:0007669"/>
    <property type="project" value="TreeGrafter"/>
</dbReference>
<feature type="chain" id="PRO_5012590324" description="alpha-L-fucosidase" evidence="7">
    <location>
        <begin position="36"/>
        <end position="524"/>
    </location>
</feature>
<evidence type="ECO:0000256" key="5">
    <source>
        <dbReference type="ARBA" id="ARBA00022801"/>
    </source>
</evidence>
<comment type="function">
    <text evidence="1">Alpha-L-fucosidase is responsible for hydrolyzing the alpha-1,6-linked fucose joined to the reducing-end N-acetylglucosamine of the carbohydrate moieties of glycoproteins.</text>
</comment>
<dbReference type="InterPro" id="IPR057739">
    <property type="entry name" value="Glyco_hydro_29_N"/>
</dbReference>
<dbReference type="PANTHER" id="PTHR10030:SF37">
    <property type="entry name" value="ALPHA-L-FUCOSIDASE-RELATED"/>
    <property type="match status" value="1"/>
</dbReference>
<evidence type="ECO:0000256" key="7">
    <source>
        <dbReference type="SAM" id="SignalP"/>
    </source>
</evidence>
<dbReference type="Pfam" id="PF01120">
    <property type="entry name" value="Alpha_L_fucos"/>
    <property type="match status" value="1"/>
</dbReference>
<dbReference type="PIRSF" id="PIRSF001092">
    <property type="entry name" value="Alpha-L-fucosidase"/>
    <property type="match status" value="1"/>
</dbReference>
<dbReference type="AlphaFoldDB" id="A0A1M6GJI6"/>
<sequence>MIRYLNKKRKSGGKATRWCSHLLGLTLVMAQNGQAQEYTSDWESLRQHETPEWFLDAKFGIYCHWGPYSVPEFKNEWYSHWMYVNKDNPEAKDGKASEFYDYHVKTYGPLNEFGYKDFIPMFKAEKFNAAEWADLFEKAGAKFAGPVSEHADGFAMWDSDLTRWDAKDMGPKRDIMGELSEEIRKRGMKFIATYHRHWLLGWFPTWDESTDASNPEYAGLYGPKMKKGDFQYPPSTHDIDAGIEKYYPLADEAFNSEWLARLKEIVDKYSPDLVWFDNKMDVIGEDYRKEFLRYYYNQAAKKDQKVVVTYKFYDLAKGTAVLDLERSRMKEKKEFPWLTDDSIDWNSWSHIKNPKYKSVNRLVDFLVDVVSKNGAVLLNITPKANGEIPEPVKERLLQMGQWLKTNGEAIYGTRPFKVYGEGETRVTEGHLSEEKNPDNTSKDIRFTTKNGQLYAIALDWPADNRLLIKTLKKGNKVFTEPIRRIELLGHDGPLGFKVAPDGLHIKLPEKKVGDHAFVFKIITD</sequence>
<dbReference type="Gene3D" id="2.60.40.1180">
    <property type="entry name" value="Golgi alpha-mannosidase II"/>
    <property type="match status" value="1"/>
</dbReference>
<accession>A0A1M6GJI6</accession>
<dbReference type="PANTHER" id="PTHR10030">
    <property type="entry name" value="ALPHA-L-FUCOSIDASE"/>
    <property type="match status" value="1"/>
</dbReference>
<comment type="similarity">
    <text evidence="2">Belongs to the glycosyl hydrolase 29 family.</text>
</comment>
<evidence type="ECO:0000256" key="6">
    <source>
        <dbReference type="ARBA" id="ARBA00023295"/>
    </source>
</evidence>
<dbReference type="GO" id="GO:0006004">
    <property type="term" value="P:fucose metabolic process"/>
    <property type="evidence" value="ECO:0007669"/>
    <property type="project" value="InterPro"/>
</dbReference>
<dbReference type="InterPro" id="IPR000933">
    <property type="entry name" value="Glyco_hydro_29"/>
</dbReference>
<feature type="domain" description="Glycoside hydrolase family 29 N-terminal" evidence="8">
    <location>
        <begin position="29"/>
        <end position="408"/>
    </location>
</feature>
<dbReference type="SMART" id="SM00812">
    <property type="entry name" value="Alpha_L_fucos"/>
    <property type="match status" value="1"/>
</dbReference>
<evidence type="ECO:0000259" key="9">
    <source>
        <dbReference type="Pfam" id="PF16757"/>
    </source>
</evidence>
<organism evidence="10 11">
    <name type="scientific">Pseudozobellia thermophila</name>
    <dbReference type="NCBI Taxonomy" id="192903"/>
    <lineage>
        <taxon>Bacteria</taxon>
        <taxon>Pseudomonadati</taxon>
        <taxon>Bacteroidota</taxon>
        <taxon>Flavobacteriia</taxon>
        <taxon>Flavobacteriales</taxon>
        <taxon>Flavobacteriaceae</taxon>
        <taxon>Pseudozobellia</taxon>
    </lineage>
</organism>
<dbReference type="InterPro" id="IPR013780">
    <property type="entry name" value="Glyco_hydro_b"/>
</dbReference>
<protein>
    <recommendedName>
        <fullName evidence="3">alpha-L-fucosidase</fullName>
        <ecNumber evidence="3">3.2.1.51</ecNumber>
    </recommendedName>
</protein>
<dbReference type="Pfam" id="PF16757">
    <property type="entry name" value="Fucosidase_C"/>
    <property type="match status" value="1"/>
</dbReference>
<evidence type="ECO:0000259" key="8">
    <source>
        <dbReference type="Pfam" id="PF01120"/>
    </source>
</evidence>
<evidence type="ECO:0000313" key="11">
    <source>
        <dbReference type="Proteomes" id="UP000184543"/>
    </source>
</evidence>
<dbReference type="EMBL" id="FQYU01000002">
    <property type="protein sequence ID" value="SHJ10092.1"/>
    <property type="molecule type" value="Genomic_DNA"/>
</dbReference>
<dbReference type="InterPro" id="IPR017853">
    <property type="entry name" value="GH"/>
</dbReference>
<dbReference type="Gene3D" id="3.20.20.80">
    <property type="entry name" value="Glycosidases"/>
    <property type="match status" value="1"/>
</dbReference>
<feature type="domain" description="Alpha-L-fucosidase C-terminal" evidence="9">
    <location>
        <begin position="438"/>
        <end position="521"/>
    </location>
</feature>
<evidence type="ECO:0000256" key="2">
    <source>
        <dbReference type="ARBA" id="ARBA00007951"/>
    </source>
</evidence>
<evidence type="ECO:0000256" key="3">
    <source>
        <dbReference type="ARBA" id="ARBA00012662"/>
    </source>
</evidence>
<dbReference type="InterPro" id="IPR016286">
    <property type="entry name" value="FUC_metazoa-typ"/>
</dbReference>
<dbReference type="Proteomes" id="UP000184543">
    <property type="component" value="Unassembled WGS sequence"/>
</dbReference>
<proteinExistence type="inferred from homology"/>
<keyword evidence="6" id="KW-0326">Glycosidase</keyword>
<feature type="signal peptide" evidence="7">
    <location>
        <begin position="1"/>
        <end position="35"/>
    </location>
</feature>
<dbReference type="EC" id="3.2.1.51" evidence="3"/>
<evidence type="ECO:0000313" key="10">
    <source>
        <dbReference type="EMBL" id="SHJ10092.1"/>
    </source>
</evidence>
<reference evidence="11" key="1">
    <citation type="submission" date="2016-11" db="EMBL/GenBank/DDBJ databases">
        <authorList>
            <person name="Varghese N."/>
            <person name="Submissions S."/>
        </authorList>
    </citation>
    <scope>NUCLEOTIDE SEQUENCE [LARGE SCALE GENOMIC DNA]</scope>
    <source>
        <strain evidence="11">DSM 19858</strain>
    </source>
</reference>
<gene>
    <name evidence="10" type="ORF">SAMN04488513_102840</name>
</gene>
<dbReference type="GO" id="GO:0004560">
    <property type="term" value="F:alpha-L-fucosidase activity"/>
    <property type="evidence" value="ECO:0007669"/>
    <property type="project" value="InterPro"/>
</dbReference>
<keyword evidence="4 7" id="KW-0732">Signal</keyword>
<name>A0A1M6GJI6_9FLAO</name>
<dbReference type="STRING" id="192903.SAMN04488513_102840"/>
<evidence type="ECO:0000256" key="1">
    <source>
        <dbReference type="ARBA" id="ARBA00004071"/>
    </source>
</evidence>
<keyword evidence="11" id="KW-1185">Reference proteome</keyword>
<keyword evidence="5" id="KW-0378">Hydrolase</keyword>
<dbReference type="GO" id="GO:0005764">
    <property type="term" value="C:lysosome"/>
    <property type="evidence" value="ECO:0007669"/>
    <property type="project" value="TreeGrafter"/>
</dbReference>